<dbReference type="PROSITE" id="PS50234">
    <property type="entry name" value="VWFA"/>
    <property type="match status" value="1"/>
</dbReference>
<feature type="transmembrane region" description="Helical" evidence="1">
    <location>
        <begin position="12"/>
        <end position="34"/>
    </location>
</feature>
<dbReference type="EMBL" id="JAMFLX010000001">
    <property type="protein sequence ID" value="MCL6268518.1"/>
    <property type="molecule type" value="Genomic_DNA"/>
</dbReference>
<evidence type="ECO:0000313" key="3">
    <source>
        <dbReference type="EMBL" id="MCL6268518.1"/>
    </source>
</evidence>
<keyword evidence="4" id="KW-1185">Reference proteome</keyword>
<evidence type="ECO:0000313" key="4">
    <source>
        <dbReference type="Proteomes" id="UP001203338"/>
    </source>
</evidence>
<dbReference type="RefSeq" id="WP_249697351.1">
    <property type="nucleotide sequence ID" value="NZ_JAMFLX010000001.1"/>
</dbReference>
<dbReference type="Gene3D" id="3.40.50.410">
    <property type="entry name" value="von Willebrand factor, type A domain"/>
    <property type="match status" value="1"/>
</dbReference>
<proteinExistence type="predicted"/>
<sequence>MKKRSPSTRRQRGVAAIMFVIMIPILFMFIALGMDGAHFLRARARAGDAVEVTALALSARGSDNPSIYQPIAQDYLEYLTPGASRIEIKQVTHTACEPTGTPGCDPDPDGRRYFQFEVVGEATYDSLFPSFNKKLGFGKDVSALGHAMTRKYQGTTVDVILITDFSGSMTWLWHGRKKINMLKEVVEGIAEELEIFKAGDENNSLAVVPFNWYTMDKTAGQKCYIENLIWKYRESNPEGWYIDYDETIKKMFTPKAKQCTDYYYGNFYTAPLSEDVISVSESLKNMDARGGTSSYEGIIRGGQIALLGDSQRRLIVILSDGMDNRPNRHRKLLEKKYCDLIRNKLNSQKTKDGKEVQSKIAVIGINYDAESDPNLQSCAGVNNVFTATNMEDVYNRLMELISEEVGRLYTRPKA</sequence>
<accession>A0ABT0PAV8</accession>
<comment type="caution">
    <text evidence="3">The sequence shown here is derived from an EMBL/GenBank/DDBJ whole genome shotgun (WGS) entry which is preliminary data.</text>
</comment>
<protein>
    <submittedName>
        <fullName evidence="3">Pilus assembly protein</fullName>
    </submittedName>
</protein>
<keyword evidence="1" id="KW-0812">Transmembrane</keyword>
<name>A0ABT0PAV8_9GAMM</name>
<evidence type="ECO:0000259" key="2">
    <source>
        <dbReference type="PROSITE" id="PS50234"/>
    </source>
</evidence>
<dbReference type="Proteomes" id="UP001203338">
    <property type="component" value="Unassembled WGS sequence"/>
</dbReference>
<dbReference type="SUPFAM" id="SSF53300">
    <property type="entry name" value="vWA-like"/>
    <property type="match status" value="1"/>
</dbReference>
<feature type="domain" description="VWFA" evidence="2">
    <location>
        <begin position="158"/>
        <end position="405"/>
    </location>
</feature>
<keyword evidence="1" id="KW-1133">Transmembrane helix</keyword>
<dbReference type="InterPro" id="IPR036465">
    <property type="entry name" value="vWFA_dom_sf"/>
</dbReference>
<organism evidence="3 4">
    <name type="scientific">Parendozoicomonas callyspongiae</name>
    <dbReference type="NCBI Taxonomy" id="2942213"/>
    <lineage>
        <taxon>Bacteria</taxon>
        <taxon>Pseudomonadati</taxon>
        <taxon>Pseudomonadota</taxon>
        <taxon>Gammaproteobacteria</taxon>
        <taxon>Oceanospirillales</taxon>
        <taxon>Endozoicomonadaceae</taxon>
        <taxon>Parendozoicomonas</taxon>
    </lineage>
</organism>
<keyword evidence="1" id="KW-0472">Membrane</keyword>
<evidence type="ECO:0000256" key="1">
    <source>
        <dbReference type="SAM" id="Phobius"/>
    </source>
</evidence>
<dbReference type="InterPro" id="IPR002035">
    <property type="entry name" value="VWF_A"/>
</dbReference>
<gene>
    <name evidence="3" type="ORF">M3P05_00945</name>
</gene>
<reference evidence="3 4" key="1">
    <citation type="submission" date="2022-05" db="EMBL/GenBank/DDBJ databases">
        <authorList>
            <person name="Park J.-S."/>
        </authorList>
    </citation>
    <scope>NUCLEOTIDE SEQUENCE [LARGE SCALE GENOMIC DNA]</scope>
    <source>
        <strain evidence="3 4">2012CJ34-2</strain>
    </source>
</reference>